<reference evidence="5" key="1">
    <citation type="submission" date="2021-03" db="EMBL/GenBank/DDBJ databases">
        <authorList>
            <person name="Bekaert M."/>
        </authorList>
    </citation>
    <scope>NUCLEOTIDE SEQUENCE</scope>
</reference>
<evidence type="ECO:0000256" key="3">
    <source>
        <dbReference type="SAM" id="MobiDB-lite"/>
    </source>
</evidence>
<dbReference type="GO" id="GO:0006508">
    <property type="term" value="P:proteolysis"/>
    <property type="evidence" value="ECO:0007669"/>
    <property type="project" value="InterPro"/>
</dbReference>
<protein>
    <recommendedName>
        <fullName evidence="4">Peptidase A2 domain-containing protein</fullName>
    </recommendedName>
</protein>
<evidence type="ECO:0000256" key="2">
    <source>
        <dbReference type="SAM" id="Coils"/>
    </source>
</evidence>
<dbReference type="InterPro" id="IPR001969">
    <property type="entry name" value="Aspartic_peptidase_AS"/>
</dbReference>
<organism evidence="5 6">
    <name type="scientific">Mytilus edulis</name>
    <name type="common">Blue mussel</name>
    <dbReference type="NCBI Taxonomy" id="6550"/>
    <lineage>
        <taxon>Eukaryota</taxon>
        <taxon>Metazoa</taxon>
        <taxon>Spiralia</taxon>
        <taxon>Lophotrochozoa</taxon>
        <taxon>Mollusca</taxon>
        <taxon>Bivalvia</taxon>
        <taxon>Autobranchia</taxon>
        <taxon>Pteriomorphia</taxon>
        <taxon>Mytilida</taxon>
        <taxon>Mytiloidea</taxon>
        <taxon>Mytilidae</taxon>
        <taxon>Mytilinae</taxon>
        <taxon>Mytilus</taxon>
    </lineage>
</organism>
<evidence type="ECO:0000313" key="6">
    <source>
        <dbReference type="Proteomes" id="UP000683360"/>
    </source>
</evidence>
<feature type="domain" description="Peptidase A2" evidence="4">
    <location>
        <begin position="148"/>
        <end position="163"/>
    </location>
</feature>
<dbReference type="PANTHER" id="PTHR19446">
    <property type="entry name" value="REVERSE TRANSCRIPTASES"/>
    <property type="match status" value="1"/>
</dbReference>
<dbReference type="PROSITE" id="PS00141">
    <property type="entry name" value="ASP_PROTEASE"/>
    <property type="match status" value="1"/>
</dbReference>
<dbReference type="InterPro" id="IPR021109">
    <property type="entry name" value="Peptidase_aspartic_dom_sf"/>
</dbReference>
<name>A0A8S3QYT9_MYTED</name>
<feature type="compositionally biased region" description="Basic residues" evidence="3">
    <location>
        <begin position="24"/>
        <end position="33"/>
    </location>
</feature>
<dbReference type="SUPFAM" id="SSF50630">
    <property type="entry name" value="Acid proteases"/>
    <property type="match status" value="1"/>
</dbReference>
<dbReference type="SUPFAM" id="SSF56219">
    <property type="entry name" value="DNase I-like"/>
    <property type="match status" value="1"/>
</dbReference>
<keyword evidence="6" id="KW-1185">Reference proteome</keyword>
<dbReference type="CDD" id="cd00303">
    <property type="entry name" value="retropepsin_like"/>
    <property type="match status" value="1"/>
</dbReference>
<sequence>MGVLEGRRTFCKKLSKTEAEPRTKSRPRGRFKLKRAETDGQVSAHNSKSKTEVVKINQTSDDPIERILQCLLLREKKEEMLKFASVNQEQDFVAESVQKDQGLSSHDENGQNTGADEDVILNTKEEIVIDRITAASIKVPMEVSNQKIKAVIDTGAEVTVLNEEIFFRLPKTNRSKLKPALKNLVVAEAGKQMGTKGVAAVTLTLGDSQFVWDVYVAPIGDDLLLGCDVLDEMDITVNSRKGIQLNGKWIECEVKRKSDLIARVVLDSNFTIPPSSEVILYGCGQNQELLDTRYSMIQPVIEDSRKFMVAQTLVDPFMKNIPVRLINLDSEPIRLKKNYLLGELHPVDYIENMFELENDRVDTLTSKQSKMCKTHELSKQNFTLSETIEKANIPEKWESEIKICKINELNGKQKKKAENQLLPEHLKDLYERSSKDIESESIKEKLAEVLQKNICTHSTNSSEDTCKACEQINEQWKSFKTEVDDVKELNYKVTVRAVVTRSQEQSDWLAKYSVKEMQGFQKEDQDLKYLHQWKKEGKIPERELCASLSPATRRYWLNWENIELIDEMSDVVGTKVWQCRLCDFTHLNKKGAVQHFMFRHTPNNQIPYLCNICNFKALTEGKWKNHANAMAGKPLREDSTVTVHTFHKSTNPYNVKIGSDIYIKPLMTEKEEEFIPDYDEEITISEEEVGIMEVEVDGRDEQIEGLKNKIKEMEEKHREENRNMEETHKKQIKELEDSHKFECLRFGDFIQRLEKRKEDLKKELKSMEKTLENENICTKKIKSETFWDDDYVNGIRHMYEGVIYESNGKNCRQGVAIMISNNYKESSKLVFKDDNGRFIHVTYDYLGKVYNLVSLYAPNNYSERKEFFMFVREYISSLENLIVGGDFNTTLSSLDRGGLSKHICDEAYKELFEIIHSCNVYDVWRSRNENKKIFSWKRITNGPGLWVLNNTLLHNDEYVQKVRNIINEAVQSSLYTVEPLVWWDNLKFRIKKFSQVFSVNLAKEKKKDFFKLQNKIQRICAMQADGIAIDVTKLENLKLELNNYELEKCKGAVLRSKATWASESDKNTKFFLNLEKYKQENNAVKELINDKGDVIGDTDGILDIEYSFYKNLYSCVNVDNVKMEEFISSIDVKINQNDKDMCDAEILYDEITEALMAMSKNKSPGTDGLTTEFYCKFYDCLRNILCHVYNSIYDENSLSRSMRAGVLSLIYKKKVIEDTRR</sequence>
<feature type="coiled-coil region" evidence="2">
    <location>
        <begin position="696"/>
        <end position="777"/>
    </location>
</feature>
<accession>A0A8S3QYT9</accession>
<keyword evidence="1" id="KW-0378">Hydrolase</keyword>
<proteinExistence type="predicted"/>
<gene>
    <name evidence="5" type="ORF">MEDL_14647</name>
</gene>
<dbReference type="Gene3D" id="3.60.10.10">
    <property type="entry name" value="Endonuclease/exonuclease/phosphatase"/>
    <property type="match status" value="1"/>
</dbReference>
<dbReference type="PROSITE" id="PS50175">
    <property type="entry name" value="ASP_PROT_RETROV"/>
    <property type="match status" value="1"/>
</dbReference>
<dbReference type="Gene3D" id="2.40.70.10">
    <property type="entry name" value="Acid Proteases"/>
    <property type="match status" value="1"/>
</dbReference>
<evidence type="ECO:0000259" key="4">
    <source>
        <dbReference type="PROSITE" id="PS50175"/>
    </source>
</evidence>
<dbReference type="Gene3D" id="3.30.160.60">
    <property type="entry name" value="Classic Zinc Finger"/>
    <property type="match status" value="1"/>
</dbReference>
<feature type="region of interest" description="Disordered" evidence="3">
    <location>
        <begin position="14"/>
        <end position="52"/>
    </location>
</feature>
<evidence type="ECO:0000313" key="5">
    <source>
        <dbReference type="EMBL" id="CAG2200021.1"/>
    </source>
</evidence>
<dbReference type="GO" id="GO:0004190">
    <property type="term" value="F:aspartic-type endopeptidase activity"/>
    <property type="evidence" value="ECO:0007669"/>
    <property type="project" value="InterPro"/>
</dbReference>
<dbReference type="Pfam" id="PF13975">
    <property type="entry name" value="gag-asp_proteas"/>
    <property type="match status" value="1"/>
</dbReference>
<evidence type="ECO:0000256" key="1">
    <source>
        <dbReference type="ARBA" id="ARBA00022801"/>
    </source>
</evidence>
<dbReference type="InterPro" id="IPR036691">
    <property type="entry name" value="Endo/exonu/phosph_ase_sf"/>
</dbReference>
<dbReference type="Proteomes" id="UP000683360">
    <property type="component" value="Unassembled WGS sequence"/>
</dbReference>
<dbReference type="InterPro" id="IPR001995">
    <property type="entry name" value="Peptidase_A2_cat"/>
</dbReference>
<dbReference type="AlphaFoldDB" id="A0A8S3QYT9"/>
<dbReference type="OrthoDB" id="6128564at2759"/>
<comment type="caution">
    <text evidence="5">The sequence shown here is derived from an EMBL/GenBank/DDBJ whole genome shotgun (WGS) entry which is preliminary data.</text>
</comment>
<dbReference type="EMBL" id="CAJPWZ010000730">
    <property type="protein sequence ID" value="CAG2200021.1"/>
    <property type="molecule type" value="Genomic_DNA"/>
</dbReference>
<keyword evidence="2" id="KW-0175">Coiled coil</keyword>